<reference evidence="2 3" key="1">
    <citation type="submission" date="2024-10" db="EMBL/GenBank/DDBJ databases">
        <title>Whole genome of Pseudomonas sp Strain RB5.</title>
        <authorList>
            <person name="Selami N."/>
        </authorList>
    </citation>
    <scope>NUCLEOTIDE SEQUENCE [LARGE SCALE GENOMIC DNA]</scope>
    <source>
        <strain evidence="2 3">RB5</strain>
    </source>
</reference>
<feature type="region of interest" description="Disordered" evidence="1">
    <location>
        <begin position="39"/>
        <end position="58"/>
    </location>
</feature>
<evidence type="ECO:0000313" key="3">
    <source>
        <dbReference type="Proteomes" id="UP001605918"/>
    </source>
</evidence>
<keyword evidence="3" id="KW-1185">Reference proteome</keyword>
<protein>
    <submittedName>
        <fullName evidence="2">Uncharacterized protein</fullName>
    </submittedName>
</protein>
<dbReference type="Proteomes" id="UP001605918">
    <property type="component" value="Unassembled WGS sequence"/>
</dbReference>
<dbReference type="RefSeq" id="WP_394502179.1">
    <property type="nucleotide sequence ID" value="NZ_JBIEIL010000001.1"/>
</dbReference>
<evidence type="ECO:0000256" key="1">
    <source>
        <dbReference type="SAM" id="MobiDB-lite"/>
    </source>
</evidence>
<dbReference type="EMBL" id="JBIEIL010000001">
    <property type="protein sequence ID" value="MFG6202870.1"/>
    <property type="molecule type" value="Genomic_DNA"/>
</dbReference>
<name>A0ABW7D459_9PSED</name>
<organism evidence="2 3">
    <name type="scientific">Pseudomonas retamae</name>
    <dbReference type="NCBI Taxonomy" id="702110"/>
    <lineage>
        <taxon>Bacteria</taxon>
        <taxon>Pseudomonadati</taxon>
        <taxon>Pseudomonadota</taxon>
        <taxon>Gammaproteobacteria</taxon>
        <taxon>Pseudomonadales</taxon>
        <taxon>Pseudomonadaceae</taxon>
        <taxon>Pseudomonas</taxon>
    </lineage>
</organism>
<accession>A0ABW7D459</accession>
<evidence type="ECO:0000313" key="2">
    <source>
        <dbReference type="EMBL" id="MFG6202870.1"/>
    </source>
</evidence>
<sequence>MRTFRWVGEWRFTVQRPYEKACGLMEMTRRPGKTSIFLRRNPMSGEASGSDFNRSTAGSVGTTLNDHAAPDMLAEAWRWQCSQLETEWFREAK</sequence>
<comment type="caution">
    <text evidence="2">The sequence shown here is derived from an EMBL/GenBank/DDBJ whole genome shotgun (WGS) entry which is preliminary data.</text>
</comment>
<proteinExistence type="predicted"/>
<gene>
    <name evidence="2" type="ORF">ACGSLL_00775</name>
</gene>